<protein>
    <submittedName>
        <fullName evidence="4">Glycine cleavage system protein T</fullName>
    </submittedName>
</protein>
<dbReference type="Pfam" id="PF08669">
    <property type="entry name" value="GCV_T_C"/>
    <property type="match status" value="1"/>
</dbReference>
<dbReference type="InterPro" id="IPR013977">
    <property type="entry name" value="GcvT_C"/>
</dbReference>
<dbReference type="SUPFAM" id="SSF101790">
    <property type="entry name" value="Aminomethyltransferase beta-barrel domain"/>
    <property type="match status" value="1"/>
</dbReference>
<dbReference type="InterPro" id="IPR027266">
    <property type="entry name" value="TrmE/GcvT-like"/>
</dbReference>
<dbReference type="EMBL" id="QMIG01000003">
    <property type="protein sequence ID" value="RAW17374.1"/>
    <property type="molecule type" value="Genomic_DNA"/>
</dbReference>
<dbReference type="PANTHER" id="PTHR43757:SF2">
    <property type="entry name" value="AMINOMETHYLTRANSFERASE, MITOCHONDRIAL"/>
    <property type="match status" value="1"/>
</dbReference>
<dbReference type="RefSeq" id="WP_112257193.1">
    <property type="nucleotide sequence ID" value="NZ_QMIG01000003.1"/>
</dbReference>
<dbReference type="InterPro" id="IPR029043">
    <property type="entry name" value="GcvT/YgfZ_C"/>
</dbReference>
<dbReference type="Proteomes" id="UP000250462">
    <property type="component" value="Unassembled WGS sequence"/>
</dbReference>
<name>A0A329QY77_9ACTN</name>
<evidence type="ECO:0000313" key="4">
    <source>
        <dbReference type="EMBL" id="RAW17374.1"/>
    </source>
</evidence>
<feature type="binding site" evidence="1">
    <location>
        <position position="230"/>
    </location>
    <ligand>
        <name>substrate</name>
    </ligand>
</feature>
<dbReference type="SUPFAM" id="SSF103025">
    <property type="entry name" value="Folate-binding domain"/>
    <property type="match status" value="1"/>
</dbReference>
<evidence type="ECO:0000259" key="3">
    <source>
        <dbReference type="Pfam" id="PF08669"/>
    </source>
</evidence>
<organism evidence="4 5">
    <name type="scientific">Phytoactinopolyspora halophila</name>
    <dbReference type="NCBI Taxonomy" id="1981511"/>
    <lineage>
        <taxon>Bacteria</taxon>
        <taxon>Bacillati</taxon>
        <taxon>Actinomycetota</taxon>
        <taxon>Actinomycetes</taxon>
        <taxon>Jiangellales</taxon>
        <taxon>Jiangellaceae</taxon>
        <taxon>Phytoactinopolyspora</taxon>
    </lineage>
</organism>
<dbReference type="PANTHER" id="PTHR43757">
    <property type="entry name" value="AMINOMETHYLTRANSFERASE"/>
    <property type="match status" value="1"/>
</dbReference>
<evidence type="ECO:0000313" key="5">
    <source>
        <dbReference type="Proteomes" id="UP000250462"/>
    </source>
</evidence>
<feature type="domain" description="Aminomethyltransferase C-terminal" evidence="3">
    <location>
        <begin position="353"/>
        <end position="408"/>
    </location>
</feature>
<proteinExistence type="predicted"/>
<reference evidence="4 5" key="1">
    <citation type="submission" date="2018-06" db="EMBL/GenBank/DDBJ databases">
        <title>Phytoactinopolyspora halophila sp. nov., a novel halophilic actinomycete isolated from a saline soil in China.</title>
        <authorList>
            <person name="Tang S.-K."/>
        </authorList>
    </citation>
    <scope>NUCLEOTIDE SEQUENCE [LARGE SCALE GENOMIC DNA]</scope>
    <source>
        <strain evidence="4 5">YIM 96934</strain>
    </source>
</reference>
<evidence type="ECO:0000256" key="1">
    <source>
        <dbReference type="PIRSR" id="PIRSR006487-1"/>
    </source>
</evidence>
<keyword evidence="5" id="KW-1185">Reference proteome</keyword>
<dbReference type="PIRSF" id="PIRSF006487">
    <property type="entry name" value="GcvT"/>
    <property type="match status" value="1"/>
</dbReference>
<feature type="domain" description="GCVT N-terminal" evidence="2">
    <location>
        <begin position="48"/>
        <end position="298"/>
    </location>
</feature>
<dbReference type="OrthoDB" id="9774591at2"/>
<dbReference type="AlphaFoldDB" id="A0A329QY77"/>
<dbReference type="InterPro" id="IPR028896">
    <property type="entry name" value="GcvT/YgfZ/DmdA"/>
</dbReference>
<gene>
    <name evidence="4" type="ORF">DPM12_04920</name>
</gene>
<dbReference type="Gene3D" id="3.30.1360.120">
    <property type="entry name" value="Probable tRNA modification gtpase trme, domain 1"/>
    <property type="match status" value="1"/>
</dbReference>
<evidence type="ECO:0000259" key="2">
    <source>
        <dbReference type="Pfam" id="PF01571"/>
    </source>
</evidence>
<sequence>MTDLLGHQFTETAVTAPPATARTPTTAPSPQILLYTRLRKSPYFWKSRAHGVAMYSVYNHTYHPRHYGDPVAEYWHLLDSVTLWDVGVERQLEISGPDAFDFTNMLVPRDLHKCAVGQCKYVFITAPDGGIINDPILLRVDENRFWLSLADSDVRLWAMGLAHTGGWDVEIKEVDVAPVQVQGPRSKEVMVELFGESVLDISYYYLRPYTLNGMDVVVSRTGYSGEVGYEIYLYNASRDADQLWDAVWQAGEPYDIRPIGPCHIRRIEAGMLSYGSDITLDTNPMEVGYDYRWMVDLDQEADFIGKDALRRVRETGVSRLMVGLEIGGDPLGSYNDGSMIEPFEVVEPSATHRASIGRVTSACYSPRLERNIGLAMLDIDFTQLGTNVVVETPSGPQAGVVVEKPFVDPGKRTPRS</sequence>
<dbReference type="Pfam" id="PF01571">
    <property type="entry name" value="GCV_T"/>
    <property type="match status" value="1"/>
</dbReference>
<comment type="caution">
    <text evidence="4">The sequence shown here is derived from an EMBL/GenBank/DDBJ whole genome shotgun (WGS) entry which is preliminary data.</text>
</comment>
<accession>A0A329QY77</accession>
<dbReference type="InterPro" id="IPR006222">
    <property type="entry name" value="GCVT_N"/>
</dbReference>